<dbReference type="AlphaFoldDB" id="A0A4Q9VF10"/>
<sequence length="65" mass="7009">MIDIETDPIHADIEAWDLAAAVRDRASAMGRDPVVLLAAALLLMDRDGMLAWMRAQKSTRTSGAG</sequence>
<comment type="caution">
    <text evidence="1">The sequence shown here is derived from an EMBL/GenBank/DDBJ whole genome shotgun (WGS) entry which is preliminary data.</text>
</comment>
<dbReference type="EMBL" id="SJFN01000057">
    <property type="protein sequence ID" value="TBW32604.1"/>
    <property type="molecule type" value="Genomic_DNA"/>
</dbReference>
<proteinExistence type="predicted"/>
<protein>
    <submittedName>
        <fullName evidence="1">Uncharacterized protein</fullName>
    </submittedName>
</protein>
<accession>A0A4Q9VF10</accession>
<evidence type="ECO:0000313" key="2">
    <source>
        <dbReference type="Proteomes" id="UP000292781"/>
    </source>
</evidence>
<gene>
    <name evidence="1" type="ORF">EYW49_21950</name>
</gene>
<organism evidence="1 2">
    <name type="scientific">Siculibacillus lacustris</name>
    <dbReference type="NCBI Taxonomy" id="1549641"/>
    <lineage>
        <taxon>Bacteria</taxon>
        <taxon>Pseudomonadati</taxon>
        <taxon>Pseudomonadota</taxon>
        <taxon>Alphaproteobacteria</taxon>
        <taxon>Hyphomicrobiales</taxon>
        <taxon>Ancalomicrobiaceae</taxon>
        <taxon>Siculibacillus</taxon>
    </lineage>
</organism>
<evidence type="ECO:0000313" key="1">
    <source>
        <dbReference type="EMBL" id="TBW32604.1"/>
    </source>
</evidence>
<name>A0A4Q9VF10_9HYPH</name>
<keyword evidence="2" id="KW-1185">Reference proteome</keyword>
<dbReference type="Proteomes" id="UP000292781">
    <property type="component" value="Unassembled WGS sequence"/>
</dbReference>
<dbReference type="RefSeq" id="WP_131311767.1">
    <property type="nucleotide sequence ID" value="NZ_SJFN01000057.1"/>
</dbReference>
<reference evidence="1 2" key="1">
    <citation type="submission" date="2019-02" db="EMBL/GenBank/DDBJ databases">
        <title>Siculibacillus lacustris gen. nov., sp. nov., a new rosette-forming bacterium isolated from a freshwater crater lake (Lake St. Ana, Romania).</title>
        <authorList>
            <person name="Felfoldi T."/>
            <person name="Marton Z."/>
            <person name="Szabo A."/>
            <person name="Mentes A."/>
            <person name="Boka K."/>
            <person name="Marialigeti K."/>
            <person name="Mathe I."/>
            <person name="Koncz M."/>
            <person name="Schumann P."/>
            <person name="Toth E."/>
        </authorList>
    </citation>
    <scope>NUCLEOTIDE SEQUENCE [LARGE SCALE GENOMIC DNA]</scope>
    <source>
        <strain evidence="1 2">SA-279</strain>
    </source>
</reference>